<keyword evidence="2 7" id="KW-0813">Transport</keyword>
<name>A0A2S0WNH6_9ACTN</name>
<evidence type="ECO:0000256" key="5">
    <source>
        <dbReference type="ARBA" id="ARBA00022989"/>
    </source>
</evidence>
<evidence type="ECO:0000256" key="1">
    <source>
        <dbReference type="ARBA" id="ARBA00004651"/>
    </source>
</evidence>
<dbReference type="PANTHER" id="PTHR43386">
    <property type="entry name" value="OLIGOPEPTIDE TRANSPORT SYSTEM PERMEASE PROTEIN APPC"/>
    <property type="match status" value="1"/>
</dbReference>
<dbReference type="InterPro" id="IPR000515">
    <property type="entry name" value="MetI-like"/>
</dbReference>
<gene>
    <name evidence="8" type="ORF">C3E78_12170</name>
</gene>
<dbReference type="OrthoDB" id="8906042at2"/>
<feature type="transmembrane region" description="Helical" evidence="7">
    <location>
        <begin position="48"/>
        <end position="69"/>
    </location>
</feature>
<comment type="subcellular location">
    <subcellularLocation>
        <location evidence="1 7">Cell membrane</location>
        <topology evidence="1 7">Multi-pass membrane protein</topology>
    </subcellularLocation>
</comment>
<accession>A0A2S0WNH6</accession>
<evidence type="ECO:0000256" key="6">
    <source>
        <dbReference type="ARBA" id="ARBA00023136"/>
    </source>
</evidence>
<dbReference type="RefSeq" id="WP_108578738.1">
    <property type="nucleotide sequence ID" value="NZ_CP026952.1"/>
</dbReference>
<dbReference type="InterPro" id="IPR025966">
    <property type="entry name" value="OppC_N"/>
</dbReference>
<organism evidence="8 9">
    <name type="scientific">Aeromicrobium chenweiae</name>
    <dbReference type="NCBI Taxonomy" id="2079793"/>
    <lineage>
        <taxon>Bacteria</taxon>
        <taxon>Bacillati</taxon>
        <taxon>Actinomycetota</taxon>
        <taxon>Actinomycetes</taxon>
        <taxon>Propionibacteriales</taxon>
        <taxon>Nocardioidaceae</taxon>
        <taxon>Aeromicrobium</taxon>
    </lineage>
</organism>
<evidence type="ECO:0000256" key="4">
    <source>
        <dbReference type="ARBA" id="ARBA00022692"/>
    </source>
</evidence>
<protein>
    <submittedName>
        <fullName evidence="8">Peptide ABC transporter permease</fullName>
    </submittedName>
</protein>
<dbReference type="KEGG" id="aez:C3E78_12170"/>
<dbReference type="GO" id="GO:0055085">
    <property type="term" value="P:transmembrane transport"/>
    <property type="evidence" value="ECO:0007669"/>
    <property type="project" value="InterPro"/>
</dbReference>
<dbReference type="SUPFAM" id="SSF161098">
    <property type="entry name" value="MetI-like"/>
    <property type="match status" value="1"/>
</dbReference>
<accession>A0A5F2EXE2</accession>
<keyword evidence="6 7" id="KW-0472">Membrane</keyword>
<dbReference type="Pfam" id="PF12911">
    <property type="entry name" value="OppC_N"/>
    <property type="match status" value="1"/>
</dbReference>
<dbReference type="PANTHER" id="PTHR43386:SF6">
    <property type="entry name" value="ABC TRANSPORTER PERMEASE PROTEIN"/>
    <property type="match status" value="1"/>
</dbReference>
<keyword evidence="9" id="KW-1185">Reference proteome</keyword>
<reference evidence="9" key="1">
    <citation type="submission" date="2018-01" db="EMBL/GenBank/DDBJ databases">
        <authorList>
            <person name="Li J."/>
        </authorList>
    </citation>
    <scope>NUCLEOTIDE SEQUENCE [LARGE SCALE GENOMIC DNA]</scope>
    <source>
        <strain evidence="9">592</strain>
    </source>
</reference>
<dbReference type="InterPro" id="IPR050366">
    <property type="entry name" value="BP-dependent_transpt_permease"/>
</dbReference>
<comment type="similarity">
    <text evidence="7">Belongs to the binding-protein-dependent transport system permease family.</text>
</comment>
<sequence length="326" mass="35142">MSETRPGQERFVAPLDETPLRAIDAVDVDAVPESQWKEAWKRLRKSPLFWLASLIIFVLAVMVAFPGLFTDVDPYARNANSLSNQFAPPSEGHPFGYNFQGGDVWARTVYGARASVAVGVLATVVTVLLGMITGAIAGFYGGIIDTIVSRLSDIFFSIPLLLACIVVISVVNNLWDDRGFWASVLVVVLALALFAWPQITRQMRGAVLEVKNLEFVDAATAIGASKLSNLRRHIVPNALSPVIVSATIMLGVFIVSESSLSFLGLGLPQTIVSWGNDLSDAQNLVRSGQHLVVMWVPATALAVTVLGFVLLGEAVREALDPKAKKS</sequence>
<keyword evidence="4 7" id="KW-0812">Transmembrane</keyword>
<evidence type="ECO:0000256" key="3">
    <source>
        <dbReference type="ARBA" id="ARBA00022475"/>
    </source>
</evidence>
<dbReference type="Proteomes" id="UP000244384">
    <property type="component" value="Chromosome"/>
</dbReference>
<dbReference type="GO" id="GO:0005886">
    <property type="term" value="C:plasma membrane"/>
    <property type="evidence" value="ECO:0007669"/>
    <property type="project" value="UniProtKB-SubCell"/>
</dbReference>
<keyword evidence="3" id="KW-1003">Cell membrane</keyword>
<dbReference type="EMBL" id="CP026952">
    <property type="protein sequence ID" value="AWB92898.1"/>
    <property type="molecule type" value="Genomic_DNA"/>
</dbReference>
<feature type="transmembrane region" description="Helical" evidence="7">
    <location>
        <begin position="116"/>
        <end position="142"/>
    </location>
</feature>
<evidence type="ECO:0000256" key="2">
    <source>
        <dbReference type="ARBA" id="ARBA00022448"/>
    </source>
</evidence>
<dbReference type="CDD" id="cd06261">
    <property type="entry name" value="TM_PBP2"/>
    <property type="match status" value="1"/>
</dbReference>
<evidence type="ECO:0000313" key="9">
    <source>
        <dbReference type="Proteomes" id="UP000244384"/>
    </source>
</evidence>
<feature type="transmembrane region" description="Helical" evidence="7">
    <location>
        <begin position="180"/>
        <end position="196"/>
    </location>
</feature>
<feature type="transmembrane region" description="Helical" evidence="7">
    <location>
        <begin position="292"/>
        <end position="315"/>
    </location>
</feature>
<feature type="transmembrane region" description="Helical" evidence="7">
    <location>
        <begin position="154"/>
        <end position="174"/>
    </location>
</feature>
<dbReference type="Pfam" id="PF00528">
    <property type="entry name" value="BPD_transp_1"/>
    <property type="match status" value="1"/>
</dbReference>
<proteinExistence type="inferred from homology"/>
<feature type="transmembrane region" description="Helical" evidence="7">
    <location>
        <begin position="234"/>
        <end position="255"/>
    </location>
</feature>
<evidence type="ECO:0000256" key="7">
    <source>
        <dbReference type="RuleBase" id="RU363032"/>
    </source>
</evidence>
<dbReference type="PROSITE" id="PS50928">
    <property type="entry name" value="ABC_TM1"/>
    <property type="match status" value="1"/>
</dbReference>
<keyword evidence="5 7" id="KW-1133">Transmembrane helix</keyword>
<dbReference type="Gene3D" id="1.10.3720.10">
    <property type="entry name" value="MetI-like"/>
    <property type="match status" value="1"/>
</dbReference>
<dbReference type="InterPro" id="IPR035906">
    <property type="entry name" value="MetI-like_sf"/>
</dbReference>
<evidence type="ECO:0000313" key="8">
    <source>
        <dbReference type="EMBL" id="AWB92898.1"/>
    </source>
</evidence>
<dbReference type="AlphaFoldDB" id="A0A2S0WNH6"/>